<evidence type="ECO:0000313" key="1">
    <source>
        <dbReference type="EMBL" id="CAH0551110.1"/>
    </source>
</evidence>
<dbReference type="EMBL" id="OV121133">
    <property type="protein sequence ID" value="CAH0551110.1"/>
    <property type="molecule type" value="Genomic_DNA"/>
</dbReference>
<accession>A0A9P0AYC5</accession>
<protein>
    <submittedName>
        <fullName evidence="1">Uncharacterized protein</fullName>
    </submittedName>
</protein>
<name>A0A9P0AYC5_BRAAE</name>
<organism evidence="1 2">
    <name type="scientific">Brassicogethes aeneus</name>
    <name type="common">Rape pollen beetle</name>
    <name type="synonym">Meligethes aeneus</name>
    <dbReference type="NCBI Taxonomy" id="1431903"/>
    <lineage>
        <taxon>Eukaryota</taxon>
        <taxon>Metazoa</taxon>
        <taxon>Ecdysozoa</taxon>
        <taxon>Arthropoda</taxon>
        <taxon>Hexapoda</taxon>
        <taxon>Insecta</taxon>
        <taxon>Pterygota</taxon>
        <taxon>Neoptera</taxon>
        <taxon>Endopterygota</taxon>
        <taxon>Coleoptera</taxon>
        <taxon>Polyphaga</taxon>
        <taxon>Cucujiformia</taxon>
        <taxon>Nitidulidae</taxon>
        <taxon>Meligethinae</taxon>
        <taxon>Brassicogethes</taxon>
    </lineage>
</organism>
<dbReference type="AlphaFoldDB" id="A0A9P0AYC5"/>
<evidence type="ECO:0000313" key="2">
    <source>
        <dbReference type="Proteomes" id="UP001154078"/>
    </source>
</evidence>
<gene>
    <name evidence="1" type="ORF">MELIAE_LOCUS3789</name>
</gene>
<reference evidence="1" key="1">
    <citation type="submission" date="2021-12" db="EMBL/GenBank/DDBJ databases">
        <authorList>
            <person name="King R."/>
        </authorList>
    </citation>
    <scope>NUCLEOTIDE SEQUENCE</scope>
</reference>
<dbReference type="OrthoDB" id="6756824at2759"/>
<sequence>MCLWKIIQDRYGVSDKAGAAIASAVLEDYRIINIDDNQNIIDRYKVRRARDNERKKLQKVQTESHSLRGLYFDGHKDITLSILDNRTQPVVEEHVVLIDEPG</sequence>
<keyword evidence="2" id="KW-1185">Reference proteome</keyword>
<dbReference type="Proteomes" id="UP001154078">
    <property type="component" value="Chromosome 2"/>
</dbReference>
<proteinExistence type="predicted"/>